<organism evidence="1 2">
    <name type="scientific">Parnassius apollo</name>
    <name type="common">Apollo butterfly</name>
    <name type="synonym">Papilio apollo</name>
    <dbReference type="NCBI Taxonomy" id="110799"/>
    <lineage>
        <taxon>Eukaryota</taxon>
        <taxon>Metazoa</taxon>
        <taxon>Ecdysozoa</taxon>
        <taxon>Arthropoda</taxon>
        <taxon>Hexapoda</taxon>
        <taxon>Insecta</taxon>
        <taxon>Pterygota</taxon>
        <taxon>Neoptera</taxon>
        <taxon>Endopterygota</taxon>
        <taxon>Lepidoptera</taxon>
        <taxon>Glossata</taxon>
        <taxon>Ditrysia</taxon>
        <taxon>Papilionoidea</taxon>
        <taxon>Papilionidae</taxon>
        <taxon>Parnassiinae</taxon>
        <taxon>Parnassini</taxon>
        <taxon>Parnassius</taxon>
        <taxon>Parnassius</taxon>
    </lineage>
</organism>
<dbReference type="AlphaFoldDB" id="A0A8S3XGT6"/>
<reference evidence="1" key="1">
    <citation type="submission" date="2021-04" db="EMBL/GenBank/DDBJ databases">
        <authorList>
            <person name="Tunstrom K."/>
        </authorList>
    </citation>
    <scope>NUCLEOTIDE SEQUENCE</scope>
</reference>
<evidence type="ECO:0000313" key="2">
    <source>
        <dbReference type="Proteomes" id="UP000691718"/>
    </source>
</evidence>
<dbReference type="EMBL" id="CAJQZP010001148">
    <property type="protein sequence ID" value="CAG5022550.1"/>
    <property type="molecule type" value="Genomic_DNA"/>
</dbReference>
<gene>
    <name evidence="1" type="ORF">PAPOLLO_LOCUS17751</name>
</gene>
<sequence>MSGTPINSINIKHIKLSIEEKAHMVRKNICDEVKNKLIALKVDVASLKSRRFLGLNIQYIREGKIVLRNVGIMELHQRNTAEFLKDCVTFMLSRFGIEIKQLYSIKTDNGANMLSMVKKIDERVREAPEIFESLEDETDVDDTDYYQNLIDNLQFDLVSSEIIPKVTAVRCAAHTLQLAVRDALNEHVDLLDQWNVSYSSKTNCEELIELMSQEVRSVILAERRVAGYFSLSVDSTPDLSHIDQLCVIIRYVSPFDDLPVERFLTFLELNSRWKRYYGCGFKIFDRRLQT</sequence>
<evidence type="ECO:0000313" key="1">
    <source>
        <dbReference type="EMBL" id="CAG5022550.1"/>
    </source>
</evidence>
<accession>A0A8S3XGT6</accession>
<dbReference type="OrthoDB" id="7462575at2759"/>
<name>A0A8S3XGT6_PARAO</name>
<comment type="caution">
    <text evidence="1">The sequence shown here is derived from an EMBL/GenBank/DDBJ whole genome shotgun (WGS) entry which is preliminary data.</text>
</comment>
<dbReference type="PANTHER" id="PTHR45749">
    <property type="match status" value="1"/>
</dbReference>
<dbReference type="PANTHER" id="PTHR45749:SF23">
    <property type="entry name" value="ZINC FINGER MYM-TYPE PROTEIN 1-LIKE"/>
    <property type="match status" value="1"/>
</dbReference>
<keyword evidence="2" id="KW-1185">Reference proteome</keyword>
<protein>
    <submittedName>
        <fullName evidence="1">(apollo) hypothetical protein</fullName>
    </submittedName>
</protein>
<dbReference type="Proteomes" id="UP000691718">
    <property type="component" value="Unassembled WGS sequence"/>
</dbReference>
<proteinExistence type="predicted"/>